<dbReference type="AlphaFoldDB" id="A0A292PXM8"/>
<organism evidence="2 3">
    <name type="scientific">Tuber aestivum</name>
    <name type="common">summer truffle</name>
    <dbReference type="NCBI Taxonomy" id="59557"/>
    <lineage>
        <taxon>Eukaryota</taxon>
        <taxon>Fungi</taxon>
        <taxon>Dikarya</taxon>
        <taxon>Ascomycota</taxon>
        <taxon>Pezizomycotina</taxon>
        <taxon>Pezizomycetes</taxon>
        <taxon>Pezizales</taxon>
        <taxon>Tuberaceae</taxon>
        <taxon>Tuber</taxon>
    </lineage>
</organism>
<evidence type="ECO:0000313" key="3">
    <source>
        <dbReference type="Proteomes" id="UP001412239"/>
    </source>
</evidence>
<reference evidence="2" key="1">
    <citation type="submission" date="2015-10" db="EMBL/GenBank/DDBJ databases">
        <authorList>
            <person name="Regsiter A."/>
            <person name="william w."/>
        </authorList>
    </citation>
    <scope>NUCLEOTIDE SEQUENCE</scope>
    <source>
        <strain evidence="2">Montdore</strain>
    </source>
</reference>
<dbReference type="Proteomes" id="UP001412239">
    <property type="component" value="Unassembled WGS sequence"/>
</dbReference>
<protein>
    <submittedName>
        <fullName evidence="2">Uncharacterized protein</fullName>
    </submittedName>
</protein>
<evidence type="ECO:0000256" key="1">
    <source>
        <dbReference type="SAM" id="MobiDB-lite"/>
    </source>
</evidence>
<accession>A0A292PXM8</accession>
<proteinExistence type="predicted"/>
<feature type="region of interest" description="Disordered" evidence="1">
    <location>
        <begin position="146"/>
        <end position="194"/>
    </location>
</feature>
<sequence length="375" mass="42394">MLDEIIAIKSDEMNHLLSKVLSPNIYTPKLELAWKRDMAAAKTLQGFTKAEHPGKVFYSNWLIASYQQTVNTVPGFATRAIELTRIQIAAVDLKEEVKAHAKDNANGGIADPGNQSLDATVKKGVAEAIKAAGIKGKTQVKSKISNMIIGSHANKRKRAPLENENSSKRKQTHGYSQDENRRQKKRPQGREEAKAQEIICMKSWSFDKPSSYPDKIISLPPHLQSQVLFSRTPLELVEARQRLWPGPHVMERISLSDKLRYDLGVNLKLLMPVHYNTTLCRLAYVEMCNSIRWSWFWYKHAKDQNWNPRLKLTYKEKSDAPEATDAIEDGLANGWSKLSALVDNTRTALGPKAGFRRPDLGEINRLMRAGDILIR</sequence>
<dbReference type="EMBL" id="LN891029">
    <property type="protein sequence ID" value="CUS11187.1"/>
    <property type="molecule type" value="Genomic_DNA"/>
</dbReference>
<evidence type="ECO:0000313" key="2">
    <source>
        <dbReference type="EMBL" id="CUS11187.1"/>
    </source>
</evidence>
<gene>
    <name evidence="2" type="ORF">GSTUAT00004786001</name>
</gene>
<name>A0A292PXM8_9PEZI</name>
<keyword evidence="3" id="KW-1185">Reference proteome</keyword>